<name>A0A9P7RII2_9PEZI</name>
<organism evidence="1 2">
    <name type="scientific">Colletotrichum scovillei</name>
    <dbReference type="NCBI Taxonomy" id="1209932"/>
    <lineage>
        <taxon>Eukaryota</taxon>
        <taxon>Fungi</taxon>
        <taxon>Dikarya</taxon>
        <taxon>Ascomycota</taxon>
        <taxon>Pezizomycotina</taxon>
        <taxon>Sordariomycetes</taxon>
        <taxon>Hypocreomycetidae</taxon>
        <taxon>Glomerellales</taxon>
        <taxon>Glomerellaceae</taxon>
        <taxon>Colletotrichum</taxon>
        <taxon>Colletotrichum acutatum species complex</taxon>
    </lineage>
</organism>
<comment type="caution">
    <text evidence="1">The sequence shown here is derived from an EMBL/GenBank/DDBJ whole genome shotgun (WGS) entry which is preliminary data.</text>
</comment>
<dbReference type="AlphaFoldDB" id="A0A9P7RII2"/>
<keyword evidence="2" id="KW-1185">Reference proteome</keyword>
<protein>
    <submittedName>
        <fullName evidence="1">60S ribosomal protein L11</fullName>
    </submittedName>
</protein>
<evidence type="ECO:0000313" key="2">
    <source>
        <dbReference type="Proteomes" id="UP000699042"/>
    </source>
</evidence>
<keyword evidence="1" id="KW-0687">Ribonucleoprotein</keyword>
<proteinExistence type="predicted"/>
<reference evidence="1" key="1">
    <citation type="submission" date="2021-05" db="EMBL/GenBank/DDBJ databases">
        <title>Comparative genomics of three Colletotrichum scovillei strains and genetic complementation revealed genes involved fungal growth and virulence on chili pepper.</title>
        <authorList>
            <person name="Hsieh D.-K."/>
            <person name="Chuang S.-C."/>
            <person name="Chen C.-Y."/>
            <person name="Chao Y.-T."/>
            <person name="Lu M.-Y.J."/>
            <person name="Lee M.-H."/>
            <person name="Shih M.-C."/>
        </authorList>
    </citation>
    <scope>NUCLEOTIDE SEQUENCE</scope>
    <source>
        <strain evidence="1">Coll-153</strain>
    </source>
</reference>
<keyword evidence="1" id="KW-0689">Ribosomal protein</keyword>
<accession>A0A9P7RII2</accession>
<evidence type="ECO:0000313" key="1">
    <source>
        <dbReference type="EMBL" id="KAG7059238.1"/>
    </source>
</evidence>
<dbReference type="EMBL" id="JAESDN010000001">
    <property type="protein sequence ID" value="KAG7059238.1"/>
    <property type="molecule type" value="Genomic_DNA"/>
</dbReference>
<dbReference type="GO" id="GO:0005840">
    <property type="term" value="C:ribosome"/>
    <property type="evidence" value="ECO:0007669"/>
    <property type="project" value="UniProtKB-KW"/>
</dbReference>
<dbReference type="Proteomes" id="UP000699042">
    <property type="component" value="Unassembled WGS sequence"/>
</dbReference>
<sequence length="187" mass="19063">MGDLSPRLEPLDGLVTLDAVARADAALAAAAGADALALAGHADVEVHAVDTDGGVVLDTEINVLRDTESEVAGLGEVALAELVLLDLEATLENLLSLSSSSQLTILPAQFRISPKLSYLGATDGDVDSNLFVTADTEDGGLTGQLLQNLGGTGQSVTRLADGDVEDELLDVKLAHGVLGLLGRHFGG</sequence>
<gene>
    <name evidence="1" type="ORF">JMJ77_006604</name>
</gene>